<dbReference type="Gene3D" id="3.40.50.300">
    <property type="entry name" value="P-loop containing nucleotide triphosphate hydrolases"/>
    <property type="match status" value="1"/>
</dbReference>
<comment type="caution">
    <text evidence="10">The sequence shown here is derived from an EMBL/GenBank/DDBJ whole genome shotgun (WGS) entry which is preliminary data.</text>
</comment>
<evidence type="ECO:0000313" key="11">
    <source>
        <dbReference type="Proteomes" id="UP000252124"/>
    </source>
</evidence>
<evidence type="ECO:0000259" key="9">
    <source>
        <dbReference type="PROSITE" id="PS50893"/>
    </source>
</evidence>
<dbReference type="GO" id="GO:0005524">
    <property type="term" value="F:ATP binding"/>
    <property type="evidence" value="ECO:0007669"/>
    <property type="project" value="UniProtKB-KW"/>
</dbReference>
<evidence type="ECO:0000313" key="10">
    <source>
        <dbReference type="EMBL" id="RBP23074.1"/>
    </source>
</evidence>
<reference evidence="10 11" key="1">
    <citation type="submission" date="2018-06" db="EMBL/GenBank/DDBJ databases">
        <title>Genomic Encyclopedia of Type Strains, Phase III (KMG-III): the genomes of soil and plant-associated and newly described type strains.</title>
        <authorList>
            <person name="Whitman W."/>
        </authorList>
    </citation>
    <scope>NUCLEOTIDE SEQUENCE [LARGE SCALE GENOMIC DNA]</scope>
    <source>
        <strain evidence="10 11">CECT 7342</strain>
    </source>
</reference>
<protein>
    <submittedName>
        <fullName evidence="10">Iron(III) transport system ATP-binding protein</fullName>
    </submittedName>
</protein>
<keyword evidence="3" id="KW-0997">Cell inner membrane</keyword>
<name>A0ABX9GH02_9BURK</name>
<dbReference type="InterPro" id="IPR008995">
    <property type="entry name" value="Mo/tungstate-bd_C_term_dom"/>
</dbReference>
<evidence type="ECO:0000256" key="4">
    <source>
        <dbReference type="ARBA" id="ARBA00022741"/>
    </source>
</evidence>
<dbReference type="NCBIfam" id="TIGR03265">
    <property type="entry name" value="PhnT2"/>
    <property type="match status" value="1"/>
</dbReference>
<organism evidence="10 11">
    <name type="scientific">Achromobacter marplatensis</name>
    <dbReference type="NCBI Taxonomy" id="470868"/>
    <lineage>
        <taxon>Bacteria</taxon>
        <taxon>Pseudomonadati</taxon>
        <taxon>Pseudomonadota</taxon>
        <taxon>Betaproteobacteria</taxon>
        <taxon>Burkholderiales</taxon>
        <taxon>Alcaligenaceae</taxon>
        <taxon>Achromobacter</taxon>
    </lineage>
</organism>
<keyword evidence="4" id="KW-0547">Nucleotide-binding</keyword>
<evidence type="ECO:0000256" key="7">
    <source>
        <dbReference type="ARBA" id="ARBA00023136"/>
    </source>
</evidence>
<dbReference type="SMART" id="SM00382">
    <property type="entry name" value="AAA"/>
    <property type="match status" value="1"/>
</dbReference>
<evidence type="ECO:0000256" key="8">
    <source>
        <dbReference type="SAM" id="MobiDB-lite"/>
    </source>
</evidence>
<evidence type="ECO:0000256" key="6">
    <source>
        <dbReference type="ARBA" id="ARBA00022967"/>
    </source>
</evidence>
<dbReference type="Proteomes" id="UP000252124">
    <property type="component" value="Unassembled WGS sequence"/>
</dbReference>
<dbReference type="InterPro" id="IPR017871">
    <property type="entry name" value="ABC_transporter-like_CS"/>
</dbReference>
<dbReference type="PROSITE" id="PS50893">
    <property type="entry name" value="ABC_TRANSPORTER_2"/>
    <property type="match status" value="1"/>
</dbReference>
<keyword evidence="11" id="KW-1185">Reference proteome</keyword>
<evidence type="ECO:0000256" key="2">
    <source>
        <dbReference type="ARBA" id="ARBA00022475"/>
    </source>
</evidence>
<evidence type="ECO:0000256" key="3">
    <source>
        <dbReference type="ARBA" id="ARBA00022519"/>
    </source>
</evidence>
<dbReference type="PROSITE" id="PS00211">
    <property type="entry name" value="ABC_TRANSPORTER_1"/>
    <property type="match status" value="1"/>
</dbReference>
<dbReference type="InterPro" id="IPR050093">
    <property type="entry name" value="ABC_SmlMolc_Importer"/>
</dbReference>
<dbReference type="PANTHER" id="PTHR42781:SF5">
    <property type="entry name" value="PUTRESCINE TRANSPORT ATP-BINDING PROTEIN POTG"/>
    <property type="match status" value="1"/>
</dbReference>
<keyword evidence="2" id="KW-1003">Cell membrane</keyword>
<dbReference type="PANTHER" id="PTHR42781">
    <property type="entry name" value="SPERMIDINE/PUTRESCINE IMPORT ATP-BINDING PROTEIN POTA"/>
    <property type="match status" value="1"/>
</dbReference>
<dbReference type="InterPro" id="IPR027417">
    <property type="entry name" value="P-loop_NTPase"/>
</dbReference>
<dbReference type="InterPro" id="IPR003593">
    <property type="entry name" value="AAA+_ATPase"/>
</dbReference>
<accession>A0ABX9GH02</accession>
<evidence type="ECO:0000256" key="1">
    <source>
        <dbReference type="ARBA" id="ARBA00022448"/>
    </source>
</evidence>
<keyword evidence="5 10" id="KW-0067">ATP-binding</keyword>
<keyword evidence="1" id="KW-0813">Transport</keyword>
<gene>
    <name evidence="10" type="ORF">DFP87_102823</name>
</gene>
<dbReference type="SUPFAM" id="SSF50331">
    <property type="entry name" value="MOP-like"/>
    <property type="match status" value="1"/>
</dbReference>
<keyword evidence="6" id="KW-1278">Translocase</keyword>
<keyword evidence="7" id="KW-0472">Membrane</keyword>
<feature type="region of interest" description="Disordered" evidence="8">
    <location>
        <begin position="1"/>
        <end position="31"/>
    </location>
</feature>
<dbReference type="EMBL" id="QNRM01000002">
    <property type="protein sequence ID" value="RBP23074.1"/>
    <property type="molecule type" value="Genomic_DNA"/>
</dbReference>
<proteinExistence type="predicted"/>
<feature type="domain" description="ABC transporter" evidence="9">
    <location>
        <begin position="36"/>
        <end position="266"/>
    </location>
</feature>
<sequence>MPQPNNDLFPAGPPQGEKAPPGGREPQHGAKRGGFLTVRNLVKRFGSHTALADVSLDIRAGELVCLLGPSGCGKTTLLRAIAGLERQDSGTIVLSGRDISHAEPQERDYGILFQSYALFPNLTVAQNVAYGLSGKRAHRKHVANRVEEMLTLVGLAGAAEKYPGQISGGQQQRVALARALAPSPSLLLLDEPMSALDARVREHLRIELRALQKRLSITTLMVTHDQEEAMVMADRIAVMNGGVIEQYGTPRELYRQPESAFIADFVGEANWLPFERIDAHRARVGRQELAVDAALDGQSGKLFVRPEAVRVSMARPEEPNSMLADVLDGVFLGRGYRLALRLEGVPGSTVHSIVSPEIGDALLGPHAASRCWVELPRHAIRAYA</sequence>
<dbReference type="SUPFAM" id="SSF52540">
    <property type="entry name" value="P-loop containing nucleoside triphosphate hydrolases"/>
    <property type="match status" value="1"/>
</dbReference>
<dbReference type="InterPro" id="IPR017666">
    <property type="entry name" value="AminoethylPonate_ABC_PhnT2"/>
</dbReference>
<evidence type="ECO:0000256" key="5">
    <source>
        <dbReference type="ARBA" id="ARBA00022840"/>
    </source>
</evidence>
<dbReference type="InterPro" id="IPR003439">
    <property type="entry name" value="ABC_transporter-like_ATP-bd"/>
</dbReference>
<dbReference type="Pfam" id="PF00005">
    <property type="entry name" value="ABC_tran"/>
    <property type="match status" value="1"/>
</dbReference>